<dbReference type="RefSeq" id="WP_377154510.1">
    <property type="nucleotide sequence ID" value="NZ_JBHSAF010000015.1"/>
</dbReference>
<dbReference type="Pfam" id="PF01497">
    <property type="entry name" value="Peripla_BP_2"/>
    <property type="match status" value="1"/>
</dbReference>
<evidence type="ECO:0000256" key="2">
    <source>
        <dbReference type="SAM" id="Coils"/>
    </source>
</evidence>
<dbReference type="PROSITE" id="PS50983">
    <property type="entry name" value="FE_B12_PBP"/>
    <property type="match status" value="1"/>
</dbReference>
<evidence type="ECO:0000313" key="4">
    <source>
        <dbReference type="EMBL" id="MFC3914961.1"/>
    </source>
</evidence>
<proteinExistence type="predicted"/>
<name>A0ABV8CT62_9GAMM</name>
<comment type="caution">
    <text evidence="4">The sequence shown here is derived from an EMBL/GenBank/DDBJ whole genome shotgun (WGS) entry which is preliminary data.</text>
</comment>
<evidence type="ECO:0000313" key="5">
    <source>
        <dbReference type="Proteomes" id="UP001595692"/>
    </source>
</evidence>
<evidence type="ECO:0000256" key="1">
    <source>
        <dbReference type="ARBA" id="ARBA00022729"/>
    </source>
</evidence>
<organism evidence="4 5">
    <name type="scientific">Pseudaeromonas sharmana</name>
    <dbReference type="NCBI Taxonomy" id="328412"/>
    <lineage>
        <taxon>Bacteria</taxon>
        <taxon>Pseudomonadati</taxon>
        <taxon>Pseudomonadota</taxon>
        <taxon>Gammaproteobacteria</taxon>
        <taxon>Aeromonadales</taxon>
        <taxon>Aeromonadaceae</taxon>
        <taxon>Pseudaeromonas</taxon>
    </lineage>
</organism>
<dbReference type="CDD" id="cd01144">
    <property type="entry name" value="BtuF"/>
    <property type="match status" value="1"/>
</dbReference>
<reference evidence="5" key="1">
    <citation type="journal article" date="2019" name="Int. J. Syst. Evol. Microbiol.">
        <title>The Global Catalogue of Microorganisms (GCM) 10K type strain sequencing project: providing services to taxonomists for standard genome sequencing and annotation.</title>
        <authorList>
            <consortium name="The Broad Institute Genomics Platform"/>
            <consortium name="The Broad Institute Genome Sequencing Center for Infectious Disease"/>
            <person name="Wu L."/>
            <person name="Ma J."/>
        </authorList>
    </citation>
    <scope>NUCLEOTIDE SEQUENCE [LARGE SCALE GENOMIC DNA]</scope>
    <source>
        <strain evidence="5">CCUG 54939</strain>
    </source>
</reference>
<evidence type="ECO:0000259" key="3">
    <source>
        <dbReference type="PROSITE" id="PS50983"/>
    </source>
</evidence>
<dbReference type="Proteomes" id="UP001595692">
    <property type="component" value="Unassembled WGS sequence"/>
</dbReference>
<keyword evidence="5" id="KW-1185">Reference proteome</keyword>
<feature type="coiled-coil region" evidence="2">
    <location>
        <begin position="121"/>
        <end position="148"/>
    </location>
</feature>
<sequence>MLLCTLAGSVLATPQRIVSLTPHITEQLFAIGAGAQVIAVDDASDWPPEVKRLPRIANYQSLNLERLLALEPDLVILWDGYQQEIRAQLQHWQIPVLEMHSARLDDLPSDLRQLGAATGHQPQAEALARRLEQRMAHLKAQQQSQSRVRVFFQLWNPPLTTVARGGWIQDAIALCGGENPFADSLVPYPQVDLEQVLVQAPELIITTQEASALQFWQRWPTLPAVARAQLQTLQPDRLQRLTPRTLDGVEELCRLIHGARAAKTQ</sequence>
<keyword evidence="2" id="KW-0175">Coiled coil</keyword>
<feature type="domain" description="Fe/B12 periplasmic-binding" evidence="3">
    <location>
        <begin position="16"/>
        <end position="260"/>
    </location>
</feature>
<dbReference type="PANTHER" id="PTHR30535">
    <property type="entry name" value="VITAMIN B12-BINDING PROTEIN"/>
    <property type="match status" value="1"/>
</dbReference>
<dbReference type="InterPro" id="IPR054828">
    <property type="entry name" value="Vit_B12_bind_prot"/>
</dbReference>
<dbReference type="NCBIfam" id="NF038402">
    <property type="entry name" value="TroA_like"/>
    <property type="match status" value="1"/>
</dbReference>
<protein>
    <submittedName>
        <fullName evidence="4">Cobalamin-binding protein</fullName>
    </submittedName>
</protein>
<accession>A0ABV8CT62</accession>
<dbReference type="SUPFAM" id="SSF53807">
    <property type="entry name" value="Helical backbone' metal receptor"/>
    <property type="match status" value="1"/>
</dbReference>
<dbReference type="Gene3D" id="3.40.50.1980">
    <property type="entry name" value="Nitrogenase molybdenum iron protein domain"/>
    <property type="match status" value="2"/>
</dbReference>
<keyword evidence="1" id="KW-0732">Signal</keyword>
<dbReference type="PANTHER" id="PTHR30535:SF34">
    <property type="entry name" value="MOLYBDATE-BINDING PROTEIN MOLA"/>
    <property type="match status" value="1"/>
</dbReference>
<dbReference type="InterPro" id="IPR002491">
    <property type="entry name" value="ABC_transptr_periplasmic_BD"/>
</dbReference>
<dbReference type="InterPro" id="IPR050902">
    <property type="entry name" value="ABC_Transporter_SBP"/>
</dbReference>
<gene>
    <name evidence="4" type="ORF">ACFOSS_16085</name>
</gene>
<dbReference type="EMBL" id="JBHSAF010000015">
    <property type="protein sequence ID" value="MFC3914961.1"/>
    <property type="molecule type" value="Genomic_DNA"/>
</dbReference>